<comment type="caution">
    <text evidence="1">The sequence shown here is derived from an EMBL/GenBank/DDBJ whole genome shotgun (WGS) entry which is preliminary data.</text>
</comment>
<name>A0ABX5EPZ0_9BACL</name>
<reference evidence="1 2" key="1">
    <citation type="submission" date="2018-03" db="EMBL/GenBank/DDBJ databases">
        <title>Genomic Encyclopedia of Archaeal and Bacterial Type Strains, Phase II (KMG-II): from individual species to whole genera.</title>
        <authorList>
            <person name="Goeker M."/>
        </authorList>
    </citation>
    <scope>NUCLEOTIDE SEQUENCE [LARGE SCALE GENOMIC DNA]</scope>
    <source>
        <strain evidence="1 2">RHA1</strain>
    </source>
</reference>
<dbReference type="Pfam" id="PF13814">
    <property type="entry name" value="Replic_Relax"/>
    <property type="match status" value="1"/>
</dbReference>
<protein>
    <submittedName>
        <fullName evidence="1">Protein involved in plasmid replication-relaxation</fullName>
    </submittedName>
</protein>
<gene>
    <name evidence="1" type="ORF">CLV36_106209</name>
</gene>
<dbReference type="InterPro" id="IPR025855">
    <property type="entry name" value="Replic_Relax"/>
</dbReference>
<proteinExistence type="predicted"/>
<evidence type="ECO:0000313" key="2">
    <source>
        <dbReference type="Proteomes" id="UP000238836"/>
    </source>
</evidence>
<evidence type="ECO:0000313" key="1">
    <source>
        <dbReference type="EMBL" id="PRZ14445.1"/>
    </source>
</evidence>
<accession>A0ABX5EPZ0</accession>
<dbReference type="Proteomes" id="UP000238836">
    <property type="component" value="Unassembled WGS sequence"/>
</dbReference>
<sequence>MLLLFYLGMADRYQLAKLLARSVHTVDQTIKRLNKKSKEEKHIQSCTAPFNKGPRMYQLGPAGWKWVMGWLEEDRRYYERSESQKRHYRRMTEILIRLMHAMGRDEALDRLRFYNTYEATEMFRYPWEVVRWQEWQDVKLKQEEEKELPRPDLCLEIDDSSFWIEYDTANESPTKIKAKYRRYYRAFNQLAVRASSRKPVIWVTTSRSRVELMKSWLEVVQREWEFREMKNPPPEMRFFKEGEETSYFLESLAVRT</sequence>
<keyword evidence="2" id="KW-1185">Reference proteome</keyword>
<organism evidence="1 2">
    <name type="scientific">Laceyella sediminis</name>
    <dbReference type="NCBI Taxonomy" id="573074"/>
    <lineage>
        <taxon>Bacteria</taxon>
        <taxon>Bacillati</taxon>
        <taxon>Bacillota</taxon>
        <taxon>Bacilli</taxon>
        <taxon>Bacillales</taxon>
        <taxon>Thermoactinomycetaceae</taxon>
        <taxon>Laceyella</taxon>
    </lineage>
</organism>
<dbReference type="EMBL" id="PVTZ01000006">
    <property type="protein sequence ID" value="PRZ14445.1"/>
    <property type="molecule type" value="Genomic_DNA"/>
</dbReference>